<feature type="compositionally biased region" description="Basic and acidic residues" evidence="1">
    <location>
        <begin position="21"/>
        <end position="74"/>
    </location>
</feature>
<protein>
    <submittedName>
        <fullName evidence="2">Uncharacterized protein</fullName>
    </submittedName>
</protein>
<dbReference type="EMBL" id="CP003863">
    <property type="protein sequence ID" value="AFT86509.1"/>
    <property type="molecule type" value="Genomic_DNA"/>
</dbReference>
<dbReference type="HOGENOM" id="CLU_2551814_0_0_4"/>
<accession>K0DSZ0</accession>
<name>K0DSZ0_9BURK</name>
<organism evidence="2 3">
    <name type="scientific">Paraburkholderia phenoliruptrix BR3459a</name>
    <dbReference type="NCBI Taxonomy" id="1229205"/>
    <lineage>
        <taxon>Bacteria</taxon>
        <taxon>Pseudomonadati</taxon>
        <taxon>Pseudomonadota</taxon>
        <taxon>Betaproteobacteria</taxon>
        <taxon>Burkholderiales</taxon>
        <taxon>Burkholderiaceae</taxon>
        <taxon>Paraburkholderia</taxon>
    </lineage>
</organism>
<evidence type="ECO:0000313" key="3">
    <source>
        <dbReference type="Proteomes" id="UP000010105"/>
    </source>
</evidence>
<evidence type="ECO:0000256" key="1">
    <source>
        <dbReference type="SAM" id="MobiDB-lite"/>
    </source>
</evidence>
<proteinExistence type="predicted"/>
<evidence type="ECO:0000313" key="2">
    <source>
        <dbReference type="EMBL" id="AFT86509.1"/>
    </source>
</evidence>
<dbReference type="Proteomes" id="UP000010105">
    <property type="component" value="Chromosome 1"/>
</dbReference>
<dbReference type="KEGG" id="bpx:BUPH_02933"/>
<sequence>MGNAPGQGRLERPEAALIDNFFRHHEAEHEENHAQNHKYDEQELRDGRRARSDAGKAKKAGYHRDDGEEQRPLQHDGYLLKQ</sequence>
<gene>
    <name evidence="2" type="ORF">BUPH_02933</name>
</gene>
<reference evidence="2 3" key="1">
    <citation type="journal article" date="2012" name="J. Bacteriol.">
        <title>Complete Genome Sequence of Burkholderia phenoliruptrix BR3459a (CLA1), a Heat-Tolerant, Nitrogen-Fixing Symbiont of Mimosa flocculosa.</title>
        <authorList>
            <person name="de Oliveira Cunha C."/>
            <person name="Goda Zuleta L.F."/>
            <person name="Paula de Almeida L.G."/>
            <person name="Prioli Ciapina L."/>
            <person name="Lustrino Borges W."/>
            <person name="Pitard R.M."/>
            <person name="Baldani J.I."/>
            <person name="Straliotto R."/>
            <person name="de Faria S.M."/>
            <person name="Hungria M."/>
            <person name="Sousa Cavada B."/>
            <person name="Mercante F.M."/>
            <person name="Ribeiro de Vasconcelos A.T."/>
        </authorList>
    </citation>
    <scope>NUCLEOTIDE SEQUENCE [LARGE SCALE GENOMIC DNA]</scope>
    <source>
        <strain evidence="2 3">BR3459a</strain>
    </source>
</reference>
<feature type="region of interest" description="Disordered" evidence="1">
    <location>
        <begin position="1"/>
        <end position="82"/>
    </location>
</feature>
<dbReference type="AlphaFoldDB" id="K0DSZ0"/>